<dbReference type="Gene3D" id="2.10.25.160">
    <property type="entry name" value="Granulin"/>
    <property type="match status" value="2"/>
</dbReference>
<keyword evidence="3" id="KW-0964">Secreted</keyword>
<evidence type="ECO:0000313" key="8">
    <source>
        <dbReference type="Proteomes" id="UP000678393"/>
    </source>
</evidence>
<evidence type="ECO:0000313" key="7">
    <source>
        <dbReference type="EMBL" id="CAG5127587.1"/>
    </source>
</evidence>
<sequence length="118" mass="12690">MAYTSMLVALAVVGTAMCMNLEKMQKTNVLYFESSRDQTENKKATCCADHTHCCPQGYTCDVSAGTCKKGDDVVSWLTKVAAKPVKATVTCPDKSECPDGNTCCKLASGRYGCCPLKQ</sequence>
<dbReference type="AlphaFoldDB" id="A0A8S3ZDB6"/>
<name>A0A8S3ZDB6_9EUPU</name>
<dbReference type="Proteomes" id="UP000678393">
    <property type="component" value="Unassembled WGS sequence"/>
</dbReference>
<evidence type="ECO:0000256" key="4">
    <source>
        <dbReference type="ARBA" id="ARBA00023157"/>
    </source>
</evidence>
<feature type="non-terminal residue" evidence="7">
    <location>
        <position position="118"/>
    </location>
</feature>
<reference evidence="7" key="1">
    <citation type="submission" date="2021-04" db="EMBL/GenBank/DDBJ databases">
        <authorList>
            <consortium name="Molecular Ecology Group"/>
        </authorList>
    </citation>
    <scope>NUCLEOTIDE SEQUENCE</scope>
</reference>
<comment type="similarity">
    <text evidence="2">Belongs to the granulin family.</text>
</comment>
<gene>
    <name evidence="7" type="ORF">CUNI_LOCUS13145</name>
</gene>
<dbReference type="PANTHER" id="PTHR12274:SF3">
    <property type="entry name" value="PROGRANULIN"/>
    <property type="match status" value="1"/>
</dbReference>
<dbReference type="InterPro" id="IPR039036">
    <property type="entry name" value="Granulin_fam"/>
</dbReference>
<dbReference type="PROSITE" id="PS00799">
    <property type="entry name" value="GRANULINS"/>
    <property type="match status" value="1"/>
</dbReference>
<feature type="chain" id="PRO_5035900441" description="Granulins domain-containing protein" evidence="5">
    <location>
        <begin position="19"/>
        <end position="118"/>
    </location>
</feature>
<dbReference type="Pfam" id="PF00396">
    <property type="entry name" value="Granulin"/>
    <property type="match status" value="1"/>
</dbReference>
<dbReference type="PANTHER" id="PTHR12274">
    <property type="entry name" value="GRANULIN"/>
    <property type="match status" value="1"/>
</dbReference>
<proteinExistence type="inferred from homology"/>
<keyword evidence="4" id="KW-1015">Disulfide bond</keyword>
<evidence type="ECO:0000256" key="5">
    <source>
        <dbReference type="SAM" id="SignalP"/>
    </source>
</evidence>
<accession>A0A8S3ZDB6</accession>
<comment type="subcellular location">
    <subcellularLocation>
        <location evidence="1">Secreted</location>
    </subcellularLocation>
</comment>
<dbReference type="InterPro" id="IPR037277">
    <property type="entry name" value="Granulin_sf"/>
</dbReference>
<dbReference type="InterPro" id="IPR000118">
    <property type="entry name" value="Granulin"/>
</dbReference>
<feature type="signal peptide" evidence="5">
    <location>
        <begin position="1"/>
        <end position="18"/>
    </location>
</feature>
<evidence type="ECO:0000259" key="6">
    <source>
        <dbReference type="PROSITE" id="PS00799"/>
    </source>
</evidence>
<keyword evidence="8" id="KW-1185">Reference proteome</keyword>
<dbReference type="SUPFAM" id="SSF57277">
    <property type="entry name" value="Granulin repeat"/>
    <property type="match status" value="1"/>
</dbReference>
<dbReference type="GO" id="GO:0005576">
    <property type="term" value="C:extracellular region"/>
    <property type="evidence" value="ECO:0007669"/>
    <property type="project" value="UniProtKB-SubCell"/>
</dbReference>
<comment type="caution">
    <text evidence="7">The sequence shown here is derived from an EMBL/GenBank/DDBJ whole genome shotgun (WGS) entry which is preliminary data.</text>
</comment>
<feature type="domain" description="Granulins" evidence="6">
    <location>
        <begin position="47"/>
        <end position="60"/>
    </location>
</feature>
<dbReference type="OrthoDB" id="5854875at2759"/>
<protein>
    <recommendedName>
        <fullName evidence="6">Granulins domain-containing protein</fullName>
    </recommendedName>
</protein>
<dbReference type="SMART" id="SM00277">
    <property type="entry name" value="GRAN"/>
    <property type="match status" value="2"/>
</dbReference>
<dbReference type="EMBL" id="CAJHNH020002737">
    <property type="protein sequence ID" value="CAG5127587.1"/>
    <property type="molecule type" value="Genomic_DNA"/>
</dbReference>
<evidence type="ECO:0000256" key="2">
    <source>
        <dbReference type="ARBA" id="ARBA00010093"/>
    </source>
</evidence>
<evidence type="ECO:0000256" key="1">
    <source>
        <dbReference type="ARBA" id="ARBA00004613"/>
    </source>
</evidence>
<keyword evidence="5" id="KW-0732">Signal</keyword>
<evidence type="ECO:0000256" key="3">
    <source>
        <dbReference type="ARBA" id="ARBA00022525"/>
    </source>
</evidence>
<organism evidence="7 8">
    <name type="scientific">Candidula unifasciata</name>
    <dbReference type="NCBI Taxonomy" id="100452"/>
    <lineage>
        <taxon>Eukaryota</taxon>
        <taxon>Metazoa</taxon>
        <taxon>Spiralia</taxon>
        <taxon>Lophotrochozoa</taxon>
        <taxon>Mollusca</taxon>
        <taxon>Gastropoda</taxon>
        <taxon>Heterobranchia</taxon>
        <taxon>Euthyneura</taxon>
        <taxon>Panpulmonata</taxon>
        <taxon>Eupulmonata</taxon>
        <taxon>Stylommatophora</taxon>
        <taxon>Helicina</taxon>
        <taxon>Helicoidea</taxon>
        <taxon>Geomitridae</taxon>
        <taxon>Candidula</taxon>
    </lineage>
</organism>